<evidence type="ECO:0000259" key="6">
    <source>
        <dbReference type="SMART" id="SM00563"/>
    </source>
</evidence>
<dbReference type="SMART" id="SM00563">
    <property type="entry name" value="PlsC"/>
    <property type="match status" value="1"/>
</dbReference>
<feature type="compositionally biased region" description="Low complexity" evidence="4">
    <location>
        <begin position="269"/>
        <end position="278"/>
    </location>
</feature>
<keyword evidence="2 7" id="KW-0808">Transferase</keyword>
<evidence type="ECO:0000256" key="3">
    <source>
        <dbReference type="ARBA" id="ARBA00023315"/>
    </source>
</evidence>
<organism evidence="7 8">
    <name type="scientific">Alcaligenes xylosoxydans xylosoxydans</name>
    <name type="common">Achromobacter xylosoxidans</name>
    <dbReference type="NCBI Taxonomy" id="85698"/>
    <lineage>
        <taxon>Bacteria</taxon>
        <taxon>Pseudomonadati</taxon>
        <taxon>Pseudomonadota</taxon>
        <taxon>Betaproteobacteria</taxon>
        <taxon>Burkholderiales</taxon>
        <taxon>Alcaligenaceae</taxon>
        <taxon>Achromobacter</taxon>
    </lineage>
</organism>
<sequence>MTSTSTTPTAAPARQDFWLWRLVATGMAFTMFGVGGLLLRLLVFPPQRLIPGDAADRQRRARWALNGTFRFFIRFMVRVGILTVDFKGAERLGRPGQMILANHPSLLDVVFLVGHVKNANCIVKHGLARNPFTRGPISNAGYITNDESFDMFDRAADVLRNGETLIVFPEGTRTPADSLPRFHRGACAIALRGARVVTPVVIRMNPRSLTKGEPWYRIPPCRMRYVIQVGEDIDPATWSNAHPLPIAGRRMNDYLHAYFDAELARHAPAGAPAPVAGPDNEQARIAPQVESKLDESPRN</sequence>
<dbReference type="SUPFAM" id="SSF69593">
    <property type="entry name" value="Glycerol-3-phosphate (1)-acyltransferase"/>
    <property type="match status" value="1"/>
</dbReference>
<feature type="domain" description="Phospholipid/glycerol acyltransferase" evidence="6">
    <location>
        <begin position="97"/>
        <end position="205"/>
    </location>
</feature>
<accession>A0A109XYM9</accession>
<dbReference type="PANTHER" id="PTHR10434">
    <property type="entry name" value="1-ACYL-SN-GLYCEROL-3-PHOSPHATE ACYLTRANSFERASE"/>
    <property type="match status" value="1"/>
</dbReference>
<dbReference type="RefSeq" id="WP_061074365.1">
    <property type="nucleotide sequence ID" value="NZ_CP014060.2"/>
</dbReference>
<dbReference type="EMBL" id="CP014060">
    <property type="protein sequence ID" value="AMG40193.1"/>
    <property type="molecule type" value="Genomic_DNA"/>
</dbReference>
<dbReference type="Proteomes" id="UP000060602">
    <property type="component" value="Chromosome"/>
</dbReference>
<dbReference type="InterPro" id="IPR002123">
    <property type="entry name" value="Plipid/glycerol_acylTrfase"/>
</dbReference>
<feature type="region of interest" description="Disordered" evidence="4">
    <location>
        <begin position="269"/>
        <end position="299"/>
    </location>
</feature>
<feature type="transmembrane region" description="Helical" evidence="5">
    <location>
        <begin position="18"/>
        <end position="43"/>
    </location>
</feature>
<dbReference type="CDD" id="cd07989">
    <property type="entry name" value="LPLAT_AGPAT-like"/>
    <property type="match status" value="1"/>
</dbReference>
<protein>
    <submittedName>
        <fullName evidence="7">1-acyl-sn-glycerol-3-phosphate acyltransferase</fullName>
    </submittedName>
</protein>
<comment type="pathway">
    <text evidence="1">Lipid metabolism.</text>
</comment>
<evidence type="ECO:0000313" key="8">
    <source>
        <dbReference type="Proteomes" id="UP000060602"/>
    </source>
</evidence>
<keyword evidence="5" id="KW-1133">Transmembrane helix</keyword>
<dbReference type="Pfam" id="PF01553">
    <property type="entry name" value="Acyltransferase"/>
    <property type="match status" value="1"/>
</dbReference>
<gene>
    <name evidence="7" type="ORF">AL504_07915</name>
</gene>
<reference evidence="8" key="1">
    <citation type="submission" date="2015-12" db="EMBL/GenBank/DDBJ databases">
        <title>FDA dAtabase for Regulatory Grade micrObial Sequences (FDA-ARGOS): Supporting development and validation of Infectious Disease Dx tests.</title>
        <authorList>
            <person name="Case J."/>
            <person name="Tallon L."/>
            <person name="Sadzewicz L."/>
            <person name="Sengamalay N."/>
            <person name="Ott S."/>
            <person name="Godinez A."/>
            <person name="Nagaraj S."/>
            <person name="Nadendla S."/>
            <person name="Sichtig H."/>
        </authorList>
    </citation>
    <scope>NUCLEOTIDE SEQUENCE [LARGE SCALE GENOMIC DNA]</scope>
    <source>
        <strain evidence="8">FDAARGOS_147</strain>
    </source>
</reference>
<dbReference type="GO" id="GO:0006654">
    <property type="term" value="P:phosphatidic acid biosynthetic process"/>
    <property type="evidence" value="ECO:0007669"/>
    <property type="project" value="TreeGrafter"/>
</dbReference>
<proteinExistence type="predicted"/>
<evidence type="ECO:0000256" key="4">
    <source>
        <dbReference type="SAM" id="MobiDB-lite"/>
    </source>
</evidence>
<keyword evidence="3 7" id="KW-0012">Acyltransferase</keyword>
<dbReference type="GO" id="GO:0003841">
    <property type="term" value="F:1-acylglycerol-3-phosphate O-acyltransferase activity"/>
    <property type="evidence" value="ECO:0007669"/>
    <property type="project" value="TreeGrafter"/>
</dbReference>
<dbReference type="PANTHER" id="PTHR10434:SF66">
    <property type="entry name" value="PHOSPHOLIPID_GLYCEROL ACYLTRANSFERASE DOMAIN-CONTAINING PROTEIN"/>
    <property type="match status" value="1"/>
</dbReference>
<dbReference type="AlphaFoldDB" id="A0A109XYM9"/>
<evidence type="ECO:0000256" key="5">
    <source>
        <dbReference type="SAM" id="Phobius"/>
    </source>
</evidence>
<evidence type="ECO:0000256" key="1">
    <source>
        <dbReference type="ARBA" id="ARBA00005189"/>
    </source>
</evidence>
<evidence type="ECO:0000256" key="2">
    <source>
        <dbReference type="ARBA" id="ARBA00022679"/>
    </source>
</evidence>
<keyword evidence="5" id="KW-0812">Transmembrane</keyword>
<evidence type="ECO:0000313" key="7">
    <source>
        <dbReference type="EMBL" id="AMG40193.1"/>
    </source>
</evidence>
<keyword evidence="5" id="KW-0472">Membrane</keyword>
<name>A0A109XYM9_ALCXX</name>